<name>A0ABV6LIZ6_9BACI</name>
<dbReference type="RefSeq" id="WP_377344903.1">
    <property type="nucleotide sequence ID" value="NZ_JBHLTP010000003.1"/>
</dbReference>
<evidence type="ECO:0000313" key="2">
    <source>
        <dbReference type="Proteomes" id="UP001589836"/>
    </source>
</evidence>
<keyword evidence="2" id="KW-1185">Reference proteome</keyword>
<dbReference type="Proteomes" id="UP001589836">
    <property type="component" value="Unassembled WGS sequence"/>
</dbReference>
<dbReference type="EMBL" id="JBHLTP010000003">
    <property type="protein sequence ID" value="MFC0522372.1"/>
    <property type="molecule type" value="Genomic_DNA"/>
</dbReference>
<evidence type="ECO:0000313" key="1">
    <source>
        <dbReference type="EMBL" id="MFC0522372.1"/>
    </source>
</evidence>
<accession>A0ABV6LIZ6</accession>
<dbReference type="Pfam" id="PF08812">
    <property type="entry name" value="YtxC"/>
    <property type="match status" value="1"/>
</dbReference>
<sequence>MREVCFEQKREALAFCDFMMNSSLEATVRWNYTKKWGHSVHIECSQLDGQALVNKIVTGLIHVFTLHREHIWLHDIIRDCYYYQDEDEIGHILEVCRSFMEGEAGEHVLNGKISHKRLVMMLSRVLENAIQEQKDRLHFDSVITFRLQLYYEDLIEFVGTAIDEYKREEEYQNYVEQLREYLQTKRPRLDQLHVVQKDGAFRFFGEEGKPLTKNMIKELAKQEPLFVFGLGQEELNLTPIMALAPKRISIYGSDVADPKTLTVMNVFQERASMYSIHQFPYKELLST</sequence>
<protein>
    <submittedName>
        <fullName evidence="1">Sporulation protein YtxC</fullName>
    </submittedName>
</protein>
<comment type="caution">
    <text evidence="1">The sequence shown here is derived from an EMBL/GenBank/DDBJ whole genome shotgun (WGS) entry which is preliminary data.</text>
</comment>
<reference evidence="1 2" key="1">
    <citation type="submission" date="2024-09" db="EMBL/GenBank/DDBJ databases">
        <authorList>
            <person name="Sun Q."/>
            <person name="Mori K."/>
        </authorList>
    </citation>
    <scope>NUCLEOTIDE SEQUENCE [LARGE SCALE GENOMIC DNA]</scope>
    <source>
        <strain evidence="1 2">NCAIM B.02529</strain>
    </source>
</reference>
<gene>
    <name evidence="1" type="primary">ytxC</name>
    <name evidence="1" type="ORF">ACFFGV_02050</name>
</gene>
<dbReference type="InterPro" id="IPR014199">
    <property type="entry name" value="Spore_YtxC"/>
</dbReference>
<organism evidence="1 2">
    <name type="scientific">Pontibacillus salicampi</name>
    <dbReference type="NCBI Taxonomy" id="1449801"/>
    <lineage>
        <taxon>Bacteria</taxon>
        <taxon>Bacillati</taxon>
        <taxon>Bacillota</taxon>
        <taxon>Bacilli</taxon>
        <taxon>Bacillales</taxon>
        <taxon>Bacillaceae</taxon>
        <taxon>Pontibacillus</taxon>
    </lineage>
</organism>
<proteinExistence type="predicted"/>